<evidence type="ECO:0000313" key="1">
    <source>
        <dbReference type="EMBL" id="MDR9851875.1"/>
    </source>
</evidence>
<comment type="caution">
    <text evidence="1">The sequence shown here is derived from an EMBL/GenBank/DDBJ whole genome shotgun (WGS) entry which is preliminary data.</text>
</comment>
<gene>
    <name evidence="1" type="ORF">RI048_26865</name>
</gene>
<evidence type="ECO:0000313" key="2">
    <source>
        <dbReference type="Proteomes" id="UP001246576"/>
    </source>
</evidence>
<dbReference type="Proteomes" id="UP001246576">
    <property type="component" value="Unassembled WGS sequence"/>
</dbReference>
<dbReference type="RefSeq" id="WP_310841715.1">
    <property type="nucleotide sequence ID" value="NZ_JAVLSJ010000025.1"/>
</dbReference>
<accession>A0ABU2EUN6</accession>
<proteinExistence type="predicted"/>
<sequence>SSTCERAEDGQCQQRFFHLTSFYKNSLEDPYFWSDGETLRVLIWRGRRLVAWREEFWLKA</sequence>
<organism evidence="1 2">
    <name type="scientific">Herbaspirillum huttiense subsp. lycopersici</name>
    <dbReference type="NCBI Taxonomy" id="3074428"/>
    <lineage>
        <taxon>Bacteria</taxon>
        <taxon>Pseudomonadati</taxon>
        <taxon>Pseudomonadota</taxon>
        <taxon>Betaproteobacteria</taxon>
        <taxon>Burkholderiales</taxon>
        <taxon>Oxalobacteraceae</taxon>
        <taxon>Herbaspirillum</taxon>
    </lineage>
</organism>
<reference evidence="1" key="1">
    <citation type="submission" date="2023-09" db="EMBL/GenBank/DDBJ databases">
        <title>Description of first Herbaspirillum huttiense subsp. nephrolepsisexaltata and Herbaspirillum huttiense subsp. lycopersicon.</title>
        <authorList>
            <person name="Poudel M."/>
            <person name="Sharma A."/>
            <person name="Goss E."/>
            <person name="Tapia J.H."/>
            <person name="Harmon C.M."/>
            <person name="Jones J.B."/>
        </authorList>
    </citation>
    <scope>NUCLEOTIDE SEQUENCE</scope>
    <source>
        <strain evidence="1">SE1</strain>
    </source>
</reference>
<feature type="non-terminal residue" evidence="1">
    <location>
        <position position="1"/>
    </location>
</feature>
<name>A0ABU2EUN6_9BURK</name>
<dbReference type="EMBL" id="JAVLSJ010000025">
    <property type="protein sequence ID" value="MDR9851875.1"/>
    <property type="molecule type" value="Genomic_DNA"/>
</dbReference>
<keyword evidence="2" id="KW-1185">Reference proteome</keyword>
<protein>
    <submittedName>
        <fullName evidence="1">Uncharacterized protein</fullName>
    </submittedName>
</protein>